<feature type="domain" description="Oxo-4-hydroxy-4-carboxy-5-ureidoimidazoline decarboxylase" evidence="11">
    <location>
        <begin position="14"/>
        <end position="160"/>
    </location>
</feature>
<dbReference type="GO" id="GO:0033971">
    <property type="term" value="F:hydroxyisourate hydrolase activity"/>
    <property type="evidence" value="ECO:0007669"/>
    <property type="project" value="UniProtKB-EC"/>
</dbReference>
<evidence type="ECO:0000259" key="11">
    <source>
        <dbReference type="Pfam" id="PF09349"/>
    </source>
</evidence>
<dbReference type="OrthoDB" id="10265230at2759"/>
<sequence>MEVVGLGLDENDYLSCCGSTKWAKEMASNSPFPNYYRALSVSKDIWLNKLDINSWLQAFSAHPSIGQTHAPSHASQTSAQWSRGEQSTALATATDSKLQELAEWNARYVQKFGFVFLIFASGISTDAILAEIKKRYTNRPIVELENASQEQMKITEIRLAKLFTSKKNISSTTDKNSNVARNAEEVRVNVIGGHVTAAPDTLSATSIRSSSRTRPPITTHVLDVSRGYPASGIEVILEIWKGNQARPPFGTTDGGGWIFKGSSATDSDGRSGQLIDIVDDAEPGIYRLSFNTGKYNPNGFFPYVSVVFEIFESQKKEHFHVPLLLSPFSFSTYRGS</sequence>
<keyword evidence="5" id="KW-0210">Decarboxylase</keyword>
<dbReference type="AlphaFoldDB" id="A0A2Z6N436"/>
<dbReference type="NCBIfam" id="TIGR02962">
    <property type="entry name" value="hdxy_isourate"/>
    <property type="match status" value="1"/>
</dbReference>
<gene>
    <name evidence="12" type="ORF">TSUD_354210</name>
</gene>
<feature type="region of interest" description="Disordered" evidence="9">
    <location>
        <begin position="67"/>
        <end position="86"/>
    </location>
</feature>
<evidence type="ECO:0000313" key="13">
    <source>
        <dbReference type="Proteomes" id="UP000242715"/>
    </source>
</evidence>
<dbReference type="InterPro" id="IPR023418">
    <property type="entry name" value="Thyroxine_BS"/>
</dbReference>
<dbReference type="CDD" id="cd05822">
    <property type="entry name" value="TLP_HIUase"/>
    <property type="match status" value="1"/>
</dbReference>
<dbReference type="PANTHER" id="PTHR43466">
    <property type="entry name" value="2-OXO-4-HYDROXY-4-CARBOXY-5-UREIDOIMIDAZOLINE DECARBOXYLASE-RELATED"/>
    <property type="match status" value="1"/>
</dbReference>
<evidence type="ECO:0000256" key="3">
    <source>
        <dbReference type="ARBA" id="ARBA00004754"/>
    </source>
</evidence>
<dbReference type="InterPro" id="IPR018020">
    <property type="entry name" value="OHCU_decarboxylase"/>
</dbReference>
<dbReference type="InterPro" id="IPR014306">
    <property type="entry name" value="Hydroxyisourate_hydrolase"/>
</dbReference>
<accession>A0A2Z6N436</accession>
<comment type="catalytic activity">
    <reaction evidence="1">
        <text>5-hydroxyisourate + H2O = 5-hydroxy-2-oxo-4-ureido-2,5-dihydro-1H-imidazole-5-carboxylate + H(+)</text>
        <dbReference type="Rhea" id="RHEA:23736"/>
        <dbReference type="ChEBI" id="CHEBI:15377"/>
        <dbReference type="ChEBI" id="CHEBI:15378"/>
        <dbReference type="ChEBI" id="CHEBI:18072"/>
        <dbReference type="ChEBI" id="CHEBI:58639"/>
        <dbReference type="EC" id="3.5.2.17"/>
    </reaction>
</comment>
<dbReference type="GO" id="GO:0051997">
    <property type="term" value="F:2-oxo-4-hydroxy-4-carboxy-5-ureidoimidazoline decarboxylase activity"/>
    <property type="evidence" value="ECO:0007669"/>
    <property type="project" value="UniProtKB-EC"/>
</dbReference>
<dbReference type="InterPro" id="IPR000895">
    <property type="entry name" value="Transthyretin/HIU_hydrolase"/>
</dbReference>
<dbReference type="InterPro" id="IPR023416">
    <property type="entry name" value="Transthyretin/HIU_hydrolase_d"/>
</dbReference>
<protein>
    <submittedName>
        <fullName evidence="12">Uncharacterized protein</fullName>
    </submittedName>
</protein>
<dbReference type="FunFam" id="1.10.3330.10:FF:000002">
    <property type="entry name" value="Uric acid degradation bifunctional protein TTL"/>
    <property type="match status" value="1"/>
</dbReference>
<dbReference type="PROSITE" id="PS00769">
    <property type="entry name" value="TRANSTHYRETIN_2"/>
    <property type="match status" value="1"/>
</dbReference>
<comment type="catalytic activity">
    <reaction evidence="2">
        <text>5-hydroxy-2-oxo-4-ureido-2,5-dihydro-1H-imidazole-5-carboxylate + H(+) = (S)-allantoin + CO2</text>
        <dbReference type="Rhea" id="RHEA:26301"/>
        <dbReference type="ChEBI" id="CHEBI:15378"/>
        <dbReference type="ChEBI" id="CHEBI:15678"/>
        <dbReference type="ChEBI" id="CHEBI:16526"/>
        <dbReference type="ChEBI" id="CHEBI:58639"/>
        <dbReference type="EC" id="4.1.1.97"/>
    </reaction>
</comment>
<dbReference type="GO" id="GO:0005777">
    <property type="term" value="C:peroxisome"/>
    <property type="evidence" value="ECO:0007669"/>
    <property type="project" value="TreeGrafter"/>
</dbReference>
<dbReference type="FunFam" id="2.60.40.180:FF:000003">
    <property type="entry name" value="Uric acid degradation bifunctional protein TTL"/>
    <property type="match status" value="1"/>
</dbReference>
<comment type="pathway">
    <text evidence="3">Purine metabolism; urate degradation; (S)-allantoin from urate: step 3/3.</text>
</comment>
<evidence type="ECO:0000256" key="2">
    <source>
        <dbReference type="ARBA" id="ARBA00001163"/>
    </source>
</evidence>
<keyword evidence="6" id="KW-0378">Hydrolase</keyword>
<keyword evidence="4" id="KW-0659">Purine metabolism</keyword>
<name>A0A2Z6N436_TRISU</name>
<dbReference type="Gene3D" id="1.10.3330.10">
    <property type="entry name" value="Oxo-4-hydroxy-4-carboxy-5-ureidoimidazoline decarboxylase"/>
    <property type="match status" value="1"/>
</dbReference>
<dbReference type="InterPro" id="IPR036817">
    <property type="entry name" value="Transthyretin/HIU_hydrolase_sf"/>
</dbReference>
<dbReference type="Gene3D" id="2.60.40.180">
    <property type="entry name" value="Transthyretin/hydroxyisourate hydrolase domain"/>
    <property type="match status" value="1"/>
</dbReference>
<evidence type="ECO:0000256" key="5">
    <source>
        <dbReference type="ARBA" id="ARBA00022793"/>
    </source>
</evidence>
<evidence type="ECO:0000256" key="1">
    <source>
        <dbReference type="ARBA" id="ARBA00001043"/>
    </source>
</evidence>
<dbReference type="PANTHER" id="PTHR43466:SF1">
    <property type="entry name" value="2-OXO-4-HYDROXY-4-CARBOXY-5-UREIDOIMIDAZOLINE DECARBOXYLASE-RELATED"/>
    <property type="match status" value="1"/>
</dbReference>
<dbReference type="InterPro" id="IPR036778">
    <property type="entry name" value="OHCU_decarboxylase_sf"/>
</dbReference>
<evidence type="ECO:0000256" key="6">
    <source>
        <dbReference type="ARBA" id="ARBA00022801"/>
    </source>
</evidence>
<feature type="domain" description="Transthyretin/hydroxyisourate hydrolase" evidence="10">
    <location>
        <begin position="217"/>
        <end position="335"/>
    </location>
</feature>
<organism evidence="12 13">
    <name type="scientific">Trifolium subterraneum</name>
    <name type="common">Subterranean clover</name>
    <dbReference type="NCBI Taxonomy" id="3900"/>
    <lineage>
        <taxon>Eukaryota</taxon>
        <taxon>Viridiplantae</taxon>
        <taxon>Streptophyta</taxon>
        <taxon>Embryophyta</taxon>
        <taxon>Tracheophyta</taxon>
        <taxon>Spermatophyta</taxon>
        <taxon>Magnoliopsida</taxon>
        <taxon>eudicotyledons</taxon>
        <taxon>Gunneridae</taxon>
        <taxon>Pentapetalae</taxon>
        <taxon>rosids</taxon>
        <taxon>fabids</taxon>
        <taxon>Fabales</taxon>
        <taxon>Fabaceae</taxon>
        <taxon>Papilionoideae</taxon>
        <taxon>50 kb inversion clade</taxon>
        <taxon>NPAAA clade</taxon>
        <taxon>Hologalegina</taxon>
        <taxon>IRL clade</taxon>
        <taxon>Trifolieae</taxon>
        <taxon>Trifolium</taxon>
    </lineage>
</organism>
<evidence type="ECO:0000256" key="7">
    <source>
        <dbReference type="ARBA" id="ARBA00023239"/>
    </source>
</evidence>
<feature type="binding site" evidence="8">
    <location>
        <position position="333"/>
    </location>
    <ligand>
        <name>substrate</name>
    </ligand>
</feature>
<dbReference type="Pfam" id="PF00576">
    <property type="entry name" value="Transthyretin"/>
    <property type="match status" value="1"/>
</dbReference>
<dbReference type="GO" id="GO:0006144">
    <property type="term" value="P:purine nucleobase metabolic process"/>
    <property type="evidence" value="ECO:0007669"/>
    <property type="project" value="UniProtKB-KW"/>
</dbReference>
<dbReference type="InterPro" id="IPR023419">
    <property type="entry name" value="Transthyretin_CS"/>
</dbReference>
<dbReference type="PRINTS" id="PR00189">
    <property type="entry name" value="TRNSTHYRETIN"/>
</dbReference>
<evidence type="ECO:0000313" key="12">
    <source>
        <dbReference type="EMBL" id="GAU26199.1"/>
    </source>
</evidence>
<dbReference type="Proteomes" id="UP000242715">
    <property type="component" value="Unassembled WGS sequence"/>
</dbReference>
<evidence type="ECO:0000256" key="9">
    <source>
        <dbReference type="SAM" id="MobiDB-lite"/>
    </source>
</evidence>
<reference evidence="13" key="1">
    <citation type="journal article" date="2017" name="Front. Plant Sci.">
        <title>Climate Clever Clovers: New Paradigm to Reduce the Environmental Footprint of Ruminants by Breeding Low Methanogenic Forages Utilizing Haplotype Variation.</title>
        <authorList>
            <person name="Kaur P."/>
            <person name="Appels R."/>
            <person name="Bayer P.E."/>
            <person name="Keeble-Gagnere G."/>
            <person name="Wang J."/>
            <person name="Hirakawa H."/>
            <person name="Shirasawa K."/>
            <person name="Vercoe P."/>
            <person name="Stefanova K."/>
            <person name="Durmic Z."/>
            <person name="Nichols P."/>
            <person name="Revell C."/>
            <person name="Isobe S.N."/>
            <person name="Edwards D."/>
            <person name="Erskine W."/>
        </authorList>
    </citation>
    <scope>NUCLEOTIDE SEQUENCE [LARGE SCALE GENOMIC DNA]</scope>
    <source>
        <strain evidence="13">cv. Daliak</strain>
    </source>
</reference>
<feature type="binding site" evidence="8">
    <location>
        <position position="270"/>
    </location>
    <ligand>
        <name>substrate</name>
    </ligand>
</feature>
<evidence type="ECO:0000259" key="10">
    <source>
        <dbReference type="Pfam" id="PF00576"/>
    </source>
</evidence>
<evidence type="ECO:0000256" key="8">
    <source>
        <dbReference type="PIRSR" id="PIRSR600895-51"/>
    </source>
</evidence>
<dbReference type="SUPFAM" id="SSF49472">
    <property type="entry name" value="Transthyretin (synonym: prealbumin)"/>
    <property type="match status" value="1"/>
</dbReference>
<proteinExistence type="predicted"/>
<dbReference type="Pfam" id="PF09349">
    <property type="entry name" value="OHCU_decarbox"/>
    <property type="match status" value="1"/>
</dbReference>
<dbReference type="EMBL" id="DF973330">
    <property type="protein sequence ID" value="GAU26199.1"/>
    <property type="molecule type" value="Genomic_DNA"/>
</dbReference>
<keyword evidence="13" id="KW-1185">Reference proteome</keyword>
<evidence type="ECO:0000256" key="4">
    <source>
        <dbReference type="ARBA" id="ARBA00022631"/>
    </source>
</evidence>
<dbReference type="GO" id="GO:0019628">
    <property type="term" value="P:urate catabolic process"/>
    <property type="evidence" value="ECO:0007669"/>
    <property type="project" value="TreeGrafter"/>
</dbReference>
<keyword evidence="7" id="KW-0456">Lyase</keyword>
<dbReference type="SUPFAM" id="SSF158694">
    <property type="entry name" value="UraD-Like"/>
    <property type="match status" value="1"/>
</dbReference>
<feature type="binding site" evidence="8">
    <location>
        <position position="220"/>
    </location>
    <ligand>
        <name>substrate</name>
    </ligand>
</feature>
<dbReference type="PROSITE" id="PS00768">
    <property type="entry name" value="TRANSTHYRETIN_1"/>
    <property type="match status" value="1"/>
</dbReference>